<dbReference type="eggNOG" id="ENOG503317B">
    <property type="taxonomic scope" value="Bacteria"/>
</dbReference>
<comment type="caution">
    <text evidence="3">The sequence shown here is derived from an EMBL/GenBank/DDBJ whole genome shotgun (WGS) entry which is preliminary data.</text>
</comment>
<dbReference type="RefSeq" id="WP_020042685.1">
    <property type="nucleotide sequence ID" value="NZ_KE557275.1"/>
</dbReference>
<keyword evidence="2" id="KW-1133">Transmembrane helix</keyword>
<proteinExistence type="predicted"/>
<name>S9QRJ0_9RHOB</name>
<sequence length="84" mass="9351">MDRFALFLMLLSATGIAGTLIIVFMSLGIYNAWWFVGAGVVGLVMAWPSAWVVSRYVKNQDPSWEPRHKPGDYGLIPPRDAPEV</sequence>
<dbReference type="HOGENOM" id="CLU_194401_0_0_5"/>
<dbReference type="EMBL" id="APVH01000024">
    <property type="protein sequence ID" value="EPX82257.1"/>
    <property type="molecule type" value="Genomic_DNA"/>
</dbReference>
<evidence type="ECO:0000256" key="2">
    <source>
        <dbReference type="SAM" id="Phobius"/>
    </source>
</evidence>
<organism evidence="3 4">
    <name type="scientific">Salipiger mucosus DSM 16094</name>
    <dbReference type="NCBI Taxonomy" id="1123237"/>
    <lineage>
        <taxon>Bacteria</taxon>
        <taxon>Pseudomonadati</taxon>
        <taxon>Pseudomonadota</taxon>
        <taxon>Alphaproteobacteria</taxon>
        <taxon>Rhodobacterales</taxon>
        <taxon>Roseobacteraceae</taxon>
        <taxon>Salipiger</taxon>
    </lineage>
</organism>
<evidence type="ECO:0000256" key="1">
    <source>
        <dbReference type="SAM" id="MobiDB-lite"/>
    </source>
</evidence>
<keyword evidence="2" id="KW-0812">Transmembrane</keyword>
<dbReference type="STRING" id="1123237.Salmuc_03044"/>
<keyword evidence="2" id="KW-0472">Membrane</keyword>
<reference evidence="4" key="1">
    <citation type="journal article" date="2014" name="Stand. Genomic Sci.">
        <title>Genome sequence of the exopolysaccharide-producing Salipiger mucosus type strain (DSM 16094(T)), a moderately halophilic member of the Roseobacter clade.</title>
        <authorList>
            <person name="Riedel T."/>
            <person name="Spring S."/>
            <person name="Fiebig A."/>
            <person name="Petersen J."/>
            <person name="Kyrpides N.C."/>
            <person name="Goker M."/>
            <person name="Klenk H.P."/>
        </authorList>
    </citation>
    <scope>NUCLEOTIDE SEQUENCE [LARGE SCALE GENOMIC DNA]</scope>
    <source>
        <strain evidence="4">DSM 16094</strain>
    </source>
</reference>
<feature type="transmembrane region" description="Helical" evidence="2">
    <location>
        <begin position="33"/>
        <end position="53"/>
    </location>
</feature>
<gene>
    <name evidence="3" type="ORF">Salmuc_03044</name>
</gene>
<feature type="region of interest" description="Disordered" evidence="1">
    <location>
        <begin position="61"/>
        <end position="84"/>
    </location>
</feature>
<evidence type="ECO:0000313" key="3">
    <source>
        <dbReference type="EMBL" id="EPX82257.1"/>
    </source>
</evidence>
<accession>S9QRJ0</accession>
<dbReference type="OrthoDB" id="7870164at2"/>
<evidence type="ECO:0000313" key="4">
    <source>
        <dbReference type="Proteomes" id="UP000015347"/>
    </source>
</evidence>
<dbReference type="Proteomes" id="UP000015347">
    <property type="component" value="Unassembled WGS sequence"/>
</dbReference>
<dbReference type="AlphaFoldDB" id="S9QRJ0"/>
<keyword evidence="4" id="KW-1185">Reference proteome</keyword>
<feature type="transmembrane region" description="Helical" evidence="2">
    <location>
        <begin position="7"/>
        <end position="27"/>
    </location>
</feature>
<protein>
    <submittedName>
        <fullName evidence="3">Uncharacterized protein</fullName>
    </submittedName>
</protein>